<feature type="transmembrane region" description="Helical" evidence="6">
    <location>
        <begin position="326"/>
        <end position="343"/>
    </location>
</feature>
<sequence length="451" mass="49265">MRVRLRFLHPVDHQATDRFVETPAYRPRTIWAWALYDFANSAFTTLVVTFVYAAYFTQAVAPDPISGTTLWSRAVTASGLIVALLSPYLGALADQGGYRKRFLLAVTVLCVLSTAALYVPQSGEVLAALVLFTIANVAFELGNVFYNAFLPDIAPPERIGRVSGYGWALGYVGGLLCLVVALVALIQPETPLLGFSREGHANIRATNLLVALWYGLFSLPLFLWVPERRPAVRPEVRKVFRQATRQLVETFREVRRYRQVVRLLLARLLYNDGLLTIFSFGGIYAAGTFGFEADELIVFGIVINVAAGLGAWLFGFIDDRLGGKRTLLLSLLGLSAASLLAVVTTSRTLFWVAALLIGIFAGPSQSASRSLLGRFTPPDKRNEFYGFFAFSGKATAFLGPLLLGLFTDWSGSQRVGVSSVLLFFLAGMLLLARVDEAEGVRLARAAEADGT</sequence>
<feature type="transmembrane region" description="Helical" evidence="6">
    <location>
        <begin position="206"/>
        <end position="225"/>
    </location>
</feature>
<dbReference type="InterPro" id="IPR020846">
    <property type="entry name" value="MFS_dom"/>
</dbReference>
<dbReference type="EMBL" id="CP001807">
    <property type="protein sequence ID" value="ACY48725.1"/>
    <property type="molecule type" value="Genomic_DNA"/>
</dbReference>
<comment type="subcellular location">
    <subcellularLocation>
        <location evidence="1">Endomembrane system</location>
        <topology evidence="1">Multi-pass membrane protein</topology>
    </subcellularLocation>
</comment>
<feature type="transmembrane region" description="Helical" evidence="6">
    <location>
        <begin position="33"/>
        <end position="55"/>
    </location>
</feature>
<evidence type="ECO:0000256" key="3">
    <source>
        <dbReference type="ARBA" id="ARBA00022692"/>
    </source>
</evidence>
<dbReference type="InterPro" id="IPR050495">
    <property type="entry name" value="ATG22/LtaA_families"/>
</dbReference>
<dbReference type="Pfam" id="PF11700">
    <property type="entry name" value="ATG22"/>
    <property type="match status" value="2"/>
</dbReference>
<dbReference type="PROSITE" id="PS50850">
    <property type="entry name" value="MFS"/>
    <property type="match status" value="1"/>
</dbReference>
<dbReference type="AlphaFoldDB" id="D0MJR7"/>
<dbReference type="InterPro" id="IPR024671">
    <property type="entry name" value="Atg22-like"/>
</dbReference>
<dbReference type="eggNOG" id="COG2270">
    <property type="taxonomic scope" value="Bacteria"/>
</dbReference>
<feature type="transmembrane region" description="Helical" evidence="6">
    <location>
        <begin position="125"/>
        <end position="146"/>
    </location>
</feature>
<dbReference type="PANTHER" id="PTHR23519">
    <property type="entry name" value="AUTOPHAGY-RELATED PROTEIN 22"/>
    <property type="match status" value="1"/>
</dbReference>
<dbReference type="GO" id="GO:0022857">
    <property type="term" value="F:transmembrane transporter activity"/>
    <property type="evidence" value="ECO:0007669"/>
    <property type="project" value="InterPro"/>
</dbReference>
<dbReference type="KEGG" id="rmr:Rmar_1842"/>
<feature type="transmembrane region" description="Helical" evidence="6">
    <location>
        <begin position="349"/>
        <end position="372"/>
    </location>
</feature>
<evidence type="ECO:0000256" key="2">
    <source>
        <dbReference type="ARBA" id="ARBA00022448"/>
    </source>
</evidence>
<feature type="transmembrane region" description="Helical" evidence="6">
    <location>
        <begin position="70"/>
        <end position="90"/>
    </location>
</feature>
<evidence type="ECO:0000256" key="1">
    <source>
        <dbReference type="ARBA" id="ARBA00004127"/>
    </source>
</evidence>
<dbReference type="GO" id="GO:0012505">
    <property type="term" value="C:endomembrane system"/>
    <property type="evidence" value="ECO:0007669"/>
    <property type="project" value="UniProtKB-SubCell"/>
</dbReference>
<protein>
    <submittedName>
        <fullName evidence="8">Major facilitator superfamily MFS_1</fullName>
    </submittedName>
</protein>
<keyword evidence="3 6" id="KW-0812">Transmembrane</keyword>
<dbReference type="PANTHER" id="PTHR23519:SF1">
    <property type="entry name" value="AUTOPHAGY-RELATED PROTEIN 22"/>
    <property type="match status" value="1"/>
</dbReference>
<organism evidence="8 9">
    <name type="scientific">Rhodothermus marinus (strain ATCC 43812 / DSM 4252 / R-10)</name>
    <name type="common">Rhodothermus obamensis</name>
    <dbReference type="NCBI Taxonomy" id="518766"/>
    <lineage>
        <taxon>Bacteria</taxon>
        <taxon>Pseudomonadati</taxon>
        <taxon>Rhodothermota</taxon>
        <taxon>Rhodothermia</taxon>
        <taxon>Rhodothermales</taxon>
        <taxon>Rhodothermaceae</taxon>
        <taxon>Rhodothermus</taxon>
    </lineage>
</organism>
<evidence type="ECO:0000256" key="5">
    <source>
        <dbReference type="ARBA" id="ARBA00023136"/>
    </source>
</evidence>
<keyword evidence="9" id="KW-1185">Reference proteome</keyword>
<keyword evidence="2" id="KW-0813">Transport</keyword>
<feature type="transmembrane region" description="Helical" evidence="6">
    <location>
        <begin position="384"/>
        <end position="403"/>
    </location>
</feature>
<keyword evidence="5 6" id="KW-0472">Membrane</keyword>
<dbReference type="Gene3D" id="1.20.1250.20">
    <property type="entry name" value="MFS general substrate transporter like domains"/>
    <property type="match status" value="1"/>
</dbReference>
<feature type="transmembrane region" description="Helical" evidence="6">
    <location>
        <begin position="102"/>
        <end position="119"/>
    </location>
</feature>
<name>D0MJR7_RHOM4</name>
<dbReference type="InterPro" id="IPR036259">
    <property type="entry name" value="MFS_trans_sf"/>
</dbReference>
<dbReference type="SUPFAM" id="SSF103473">
    <property type="entry name" value="MFS general substrate transporter"/>
    <property type="match status" value="1"/>
</dbReference>
<accession>D0MJR7</accession>
<evidence type="ECO:0000313" key="9">
    <source>
        <dbReference type="Proteomes" id="UP000002221"/>
    </source>
</evidence>
<feature type="transmembrane region" description="Helical" evidence="6">
    <location>
        <begin position="415"/>
        <end position="434"/>
    </location>
</feature>
<dbReference type="Proteomes" id="UP000002221">
    <property type="component" value="Chromosome"/>
</dbReference>
<evidence type="ECO:0000259" key="7">
    <source>
        <dbReference type="PROSITE" id="PS50850"/>
    </source>
</evidence>
<evidence type="ECO:0000256" key="4">
    <source>
        <dbReference type="ARBA" id="ARBA00022989"/>
    </source>
</evidence>
<proteinExistence type="predicted"/>
<evidence type="ECO:0000256" key="6">
    <source>
        <dbReference type="SAM" id="Phobius"/>
    </source>
</evidence>
<reference evidence="8 9" key="1">
    <citation type="journal article" date="2009" name="Stand. Genomic Sci.">
        <title>Complete genome sequence of Rhodothermus marinus type strain (R-10).</title>
        <authorList>
            <person name="Nolan M."/>
            <person name="Tindall B.J."/>
            <person name="Pomrenke H."/>
            <person name="Lapidus A."/>
            <person name="Copeland A."/>
            <person name="Glavina Del Rio T."/>
            <person name="Lucas S."/>
            <person name="Chen F."/>
            <person name="Tice H."/>
            <person name="Cheng J.F."/>
            <person name="Saunders E."/>
            <person name="Han C."/>
            <person name="Bruce D."/>
            <person name="Goodwin L."/>
            <person name="Chain P."/>
            <person name="Pitluck S."/>
            <person name="Ovchinikova G."/>
            <person name="Pati A."/>
            <person name="Ivanova N."/>
            <person name="Mavromatis K."/>
            <person name="Chen A."/>
            <person name="Palaniappan K."/>
            <person name="Land M."/>
            <person name="Hauser L."/>
            <person name="Chang Y.J."/>
            <person name="Jeffries C.D."/>
            <person name="Brettin T."/>
            <person name="Goker M."/>
            <person name="Bristow J."/>
            <person name="Eisen J.A."/>
            <person name="Markowitz V."/>
            <person name="Hugenholtz P."/>
            <person name="Kyrpides N.C."/>
            <person name="Klenk H.P."/>
            <person name="Detter J.C."/>
        </authorList>
    </citation>
    <scope>NUCLEOTIDE SEQUENCE [LARGE SCALE GENOMIC DNA]</scope>
    <source>
        <strain evidence="9">ATCC 43812 / DSM 4252 / R-10</strain>
    </source>
</reference>
<dbReference type="HOGENOM" id="CLU_017518_3_1_10"/>
<evidence type="ECO:0000313" key="8">
    <source>
        <dbReference type="EMBL" id="ACY48725.1"/>
    </source>
</evidence>
<feature type="domain" description="Major facilitator superfamily (MFS) profile" evidence="7">
    <location>
        <begin position="259"/>
        <end position="451"/>
    </location>
</feature>
<gene>
    <name evidence="8" type="ordered locus">Rmar_1842</name>
</gene>
<feature type="transmembrane region" description="Helical" evidence="6">
    <location>
        <begin position="167"/>
        <end position="186"/>
    </location>
</feature>
<dbReference type="STRING" id="518766.Rmar_1842"/>
<feature type="transmembrane region" description="Helical" evidence="6">
    <location>
        <begin position="264"/>
        <end position="284"/>
    </location>
</feature>
<feature type="transmembrane region" description="Helical" evidence="6">
    <location>
        <begin position="296"/>
        <end position="314"/>
    </location>
</feature>
<keyword evidence="4 6" id="KW-1133">Transmembrane helix</keyword>